<evidence type="ECO:0000256" key="2">
    <source>
        <dbReference type="ARBA" id="ARBA00007443"/>
    </source>
</evidence>
<comment type="cofactor">
    <cofactor evidence="1">
        <name>L-ascorbate</name>
        <dbReference type="ChEBI" id="CHEBI:38290"/>
    </cofactor>
</comment>
<keyword evidence="7" id="KW-0408">Iron</keyword>
<evidence type="ECO:0000313" key="12">
    <source>
        <dbReference type="EMBL" id="VDD77670.1"/>
    </source>
</evidence>
<dbReference type="Proteomes" id="UP000267029">
    <property type="component" value="Unassembled WGS sequence"/>
</dbReference>
<dbReference type="GO" id="GO:0005506">
    <property type="term" value="F:iron ion binding"/>
    <property type="evidence" value="ECO:0007669"/>
    <property type="project" value="InterPro"/>
</dbReference>
<feature type="domain" description="Fe2OG dioxygenase" evidence="11">
    <location>
        <begin position="127"/>
        <end position="243"/>
    </location>
</feature>
<dbReference type="GO" id="GO:0031418">
    <property type="term" value="F:L-ascorbic acid binding"/>
    <property type="evidence" value="ECO:0007669"/>
    <property type="project" value="UniProtKB-KW"/>
</dbReference>
<proteinExistence type="inferred from homology"/>
<evidence type="ECO:0000313" key="14">
    <source>
        <dbReference type="WBParaSite" id="MCU_011446-RA"/>
    </source>
</evidence>
<evidence type="ECO:0000256" key="9">
    <source>
        <dbReference type="ARBA" id="ARBA00047444"/>
    </source>
</evidence>
<evidence type="ECO:0000256" key="5">
    <source>
        <dbReference type="ARBA" id="ARBA00022964"/>
    </source>
</evidence>
<evidence type="ECO:0000256" key="3">
    <source>
        <dbReference type="ARBA" id="ARBA00022723"/>
    </source>
</evidence>
<reference evidence="14" key="2">
    <citation type="submission" date="2019-11" db="UniProtKB">
        <authorList>
            <consortium name="WormBaseParasite"/>
        </authorList>
    </citation>
    <scope>IDENTIFICATION</scope>
</reference>
<evidence type="ECO:0000256" key="10">
    <source>
        <dbReference type="SAM" id="MobiDB-lite"/>
    </source>
</evidence>
<keyword evidence="3" id="KW-0479">Metal-binding</keyword>
<dbReference type="PROSITE" id="PS51471">
    <property type="entry name" value="FE2OG_OXY"/>
    <property type="match status" value="1"/>
</dbReference>
<feature type="compositionally biased region" description="Low complexity" evidence="10">
    <location>
        <begin position="595"/>
        <end position="613"/>
    </location>
</feature>
<comment type="similarity">
    <text evidence="2">Belongs to the TPA1 family.</text>
</comment>
<keyword evidence="5" id="KW-0223">Dioxygenase</keyword>
<dbReference type="SMART" id="SM00702">
    <property type="entry name" value="P4Hc"/>
    <property type="match status" value="1"/>
</dbReference>
<keyword evidence="6" id="KW-0560">Oxidoreductase</keyword>
<dbReference type="GO" id="GO:0031543">
    <property type="term" value="F:peptidyl-proline dioxygenase activity"/>
    <property type="evidence" value="ECO:0007669"/>
    <property type="project" value="TreeGrafter"/>
</dbReference>
<reference evidence="12 13" key="1">
    <citation type="submission" date="2018-10" db="EMBL/GenBank/DDBJ databases">
        <authorList>
            <consortium name="Pathogen Informatics"/>
        </authorList>
    </citation>
    <scope>NUCLEOTIDE SEQUENCE [LARGE SCALE GENOMIC DNA]</scope>
</reference>
<evidence type="ECO:0000256" key="1">
    <source>
        <dbReference type="ARBA" id="ARBA00001961"/>
    </source>
</evidence>
<dbReference type="STRING" id="53468.A0A0R3U9S4"/>
<organism evidence="12 13">
    <name type="scientific">Mesocestoides corti</name>
    <name type="common">Flatworm</name>
    <dbReference type="NCBI Taxonomy" id="53468"/>
    <lineage>
        <taxon>Eukaryota</taxon>
        <taxon>Metazoa</taxon>
        <taxon>Spiralia</taxon>
        <taxon>Lophotrochozoa</taxon>
        <taxon>Platyhelminthes</taxon>
        <taxon>Cestoda</taxon>
        <taxon>Eucestoda</taxon>
        <taxon>Cyclophyllidea</taxon>
        <taxon>Mesocestoididae</taxon>
        <taxon>Mesocestoides</taxon>
    </lineage>
</organism>
<dbReference type="InterPro" id="IPR051842">
    <property type="entry name" value="uS12_prolyl_hydroxylase"/>
</dbReference>
<name>A0A0R3U9S4_MESCO</name>
<feature type="compositionally biased region" description="Acidic residues" evidence="10">
    <location>
        <begin position="574"/>
        <end position="594"/>
    </location>
</feature>
<evidence type="ECO:0000256" key="7">
    <source>
        <dbReference type="ARBA" id="ARBA00023004"/>
    </source>
</evidence>
<gene>
    <name evidence="12" type="ORF">MCOS_LOCUS3673</name>
</gene>
<dbReference type="PANTHER" id="PTHR12117:SF0">
    <property type="entry name" value="PROLYL 3-HYDROXYLASE OGFOD1"/>
    <property type="match status" value="1"/>
</dbReference>
<dbReference type="GO" id="GO:0006449">
    <property type="term" value="P:regulation of translational termination"/>
    <property type="evidence" value="ECO:0007669"/>
    <property type="project" value="TreeGrafter"/>
</dbReference>
<dbReference type="InterPro" id="IPR005123">
    <property type="entry name" value="Oxoglu/Fe-dep_dioxygenase_dom"/>
</dbReference>
<dbReference type="InterPro" id="IPR006620">
    <property type="entry name" value="Pro_4_hyd_alph"/>
</dbReference>
<dbReference type="AlphaFoldDB" id="A0A0R3U9S4"/>
<protein>
    <recommendedName>
        <fullName evidence="8">uS12 prolyl 3-hydroxylase</fullName>
    </recommendedName>
</protein>
<keyword evidence="4" id="KW-0847">Vitamin C</keyword>
<dbReference type="Pfam" id="PF13661">
    <property type="entry name" value="2OG-FeII_Oxy_4"/>
    <property type="match status" value="1"/>
</dbReference>
<dbReference type="InterPro" id="IPR039558">
    <property type="entry name" value="TPA1/OFD1_N"/>
</dbReference>
<dbReference type="Pfam" id="PF10637">
    <property type="entry name" value="Ofd1_CTDD"/>
    <property type="match status" value="1"/>
</dbReference>
<accession>A0A0R3U9S4</accession>
<dbReference type="EMBL" id="UXSR01000921">
    <property type="protein sequence ID" value="VDD77670.1"/>
    <property type="molecule type" value="Genomic_DNA"/>
</dbReference>
<dbReference type="Gene3D" id="2.60.120.620">
    <property type="entry name" value="q2cbj1_9rhob like domain"/>
    <property type="match status" value="2"/>
</dbReference>
<evidence type="ECO:0000313" key="13">
    <source>
        <dbReference type="Proteomes" id="UP000267029"/>
    </source>
</evidence>
<feature type="region of interest" description="Disordered" evidence="10">
    <location>
        <begin position="564"/>
        <end position="613"/>
    </location>
</feature>
<evidence type="ECO:0000259" key="11">
    <source>
        <dbReference type="PROSITE" id="PS51471"/>
    </source>
</evidence>
<dbReference type="InterPro" id="IPR019601">
    <property type="entry name" value="Oxoglutarate/Fe-dep_Oase_C"/>
</dbReference>
<dbReference type="OrthoDB" id="430522at2759"/>
<comment type="catalytic activity">
    <reaction evidence="9">
        <text>[ribosomal protein uS12]-L-proline + 2-oxoglutarate + O2 = [ribosomal protein uS12]-(3S)-3-hydroxy-L-proline + succinate + CO2</text>
        <dbReference type="Rhea" id="RHEA:54156"/>
        <dbReference type="Rhea" id="RHEA-COMP:13816"/>
        <dbReference type="Rhea" id="RHEA-COMP:13818"/>
        <dbReference type="ChEBI" id="CHEBI:15379"/>
        <dbReference type="ChEBI" id="CHEBI:16526"/>
        <dbReference type="ChEBI" id="CHEBI:16810"/>
        <dbReference type="ChEBI" id="CHEBI:30031"/>
        <dbReference type="ChEBI" id="CHEBI:50342"/>
        <dbReference type="ChEBI" id="CHEBI:85428"/>
    </reaction>
</comment>
<evidence type="ECO:0000256" key="6">
    <source>
        <dbReference type="ARBA" id="ARBA00023002"/>
    </source>
</evidence>
<sequence>MPPPFSINPKYCTTDFQKLFLEAFSSPEKTIDDDGELKIIHSPFTCAVLPNFLETTVLDDLEVEARKFPFNRRQNDLFSFNQSDDLKTLNKNGELAKRFNLLSNLRQFFATDMLKWMKDITGIDLDEGEVNSTVSLYEPHDYLLCHDDELERRRIAFIIYLVPEEWDSSVDGGSLDLFESGPTPDCTAVPGECEAYHPWRVVRSIPPARNCLAFFEVCARSFHQVAEVIGRRDRLSIHGWYMSDPLPRVHCSRDPLRVPRIPPCFIEEGLVYKWINPVYIDMEQQKAILRRFRSTSEIRLPQFFVEREWEKLCKALDCIENQLWTQEGPMNLRNTSVLSHKVEDATLPEECRQVRRLWQSEAMLVILSQMTGVLLHPLASLTRSEDKDQDELDGAEASASIKTKRARLDDTDGLGEPAELTSALFHRWSSGMYTLLADANSGVVPVPSTVGDDVAWRLDLFYHISGYGSHSGCGPTSSSGGGGDKACWQPSWNGQIVYVSLTDNEELLRITPNDNSLTLVYCDSDCASFVRYLNAKAKPLPAPGGGSGRDANHQQLYAYDVSLTYFDPSPNDGQPDEELSVVSCEETEEEEEEGTGASEGSESNEPNGENRAN</sequence>
<evidence type="ECO:0000256" key="8">
    <source>
        <dbReference type="ARBA" id="ARBA00029938"/>
    </source>
</evidence>
<keyword evidence="13" id="KW-1185">Reference proteome</keyword>
<evidence type="ECO:0000256" key="4">
    <source>
        <dbReference type="ARBA" id="ARBA00022896"/>
    </source>
</evidence>
<dbReference type="PANTHER" id="PTHR12117">
    <property type="entry name" value="HISTONE ACETYLTRANSFERASE COMPLEX"/>
    <property type="match status" value="1"/>
</dbReference>
<dbReference type="WBParaSite" id="MCU_011446-RA">
    <property type="protein sequence ID" value="MCU_011446-RA"/>
    <property type="gene ID" value="MCU_011446"/>
</dbReference>
<dbReference type="GO" id="GO:0005737">
    <property type="term" value="C:cytoplasm"/>
    <property type="evidence" value="ECO:0007669"/>
    <property type="project" value="TreeGrafter"/>
</dbReference>